<dbReference type="AlphaFoldDB" id="H6QQY3"/>
<sequence length="235" mass="25218">MTPFEQLYQLGLPILVISPQVSSLVSDSGAVGVRANIGSRRIFAAMSQLNDPDGGIPDSDTAQTTELNARVRHEKEAHGIGNCPSNIRANDRGHYLRNSMRREWLPEAHPGANSFGRSNEDDRSDSDHNALRTHCDGEHSTEAPSVPVPSTPENSLRLSSSGRSHSHEDSTVHTSTTDSRTPPGSPGSQGTTRAPLPSAVSSESDPTGVIDPGADDYKLRQATSNAIRMLFWDGT</sequence>
<keyword evidence="3" id="KW-1185">Reference proteome</keyword>
<dbReference type="InParanoid" id="H6QQY3"/>
<evidence type="ECO:0000313" key="2">
    <source>
        <dbReference type="EMBL" id="EHS62920.1"/>
    </source>
</evidence>
<proteinExistence type="predicted"/>
<dbReference type="GeneID" id="13540868"/>
<evidence type="ECO:0000313" key="3">
    <source>
        <dbReference type="Proteomes" id="UP000008783"/>
    </source>
</evidence>
<gene>
    <name evidence="2" type="ORF">PGTG_21270</name>
</gene>
<accession>H6QQY3</accession>
<dbReference type="EMBL" id="DS178276">
    <property type="protein sequence ID" value="EHS62920.1"/>
    <property type="molecule type" value="Genomic_DNA"/>
</dbReference>
<feature type="region of interest" description="Disordered" evidence="1">
    <location>
        <begin position="72"/>
        <end position="91"/>
    </location>
</feature>
<feature type="region of interest" description="Disordered" evidence="1">
    <location>
        <begin position="106"/>
        <end position="218"/>
    </location>
</feature>
<organism evidence="2 3">
    <name type="scientific">Puccinia graminis f. sp. tritici (strain CRL 75-36-700-3 / race SCCL)</name>
    <name type="common">Black stem rust fungus</name>
    <dbReference type="NCBI Taxonomy" id="418459"/>
    <lineage>
        <taxon>Eukaryota</taxon>
        <taxon>Fungi</taxon>
        <taxon>Dikarya</taxon>
        <taxon>Basidiomycota</taxon>
        <taxon>Pucciniomycotina</taxon>
        <taxon>Pucciniomycetes</taxon>
        <taxon>Pucciniales</taxon>
        <taxon>Pucciniaceae</taxon>
        <taxon>Puccinia</taxon>
    </lineage>
</organism>
<dbReference type="KEGG" id="pgr:PGTG_21270"/>
<evidence type="ECO:0000256" key="1">
    <source>
        <dbReference type="SAM" id="MobiDB-lite"/>
    </source>
</evidence>
<feature type="compositionally biased region" description="Polar residues" evidence="1">
    <location>
        <begin position="172"/>
        <end position="192"/>
    </location>
</feature>
<feature type="compositionally biased region" description="Basic and acidic residues" evidence="1">
    <location>
        <begin position="118"/>
        <end position="141"/>
    </location>
</feature>
<reference evidence="3" key="1">
    <citation type="journal article" date="2011" name="Proc. Natl. Acad. Sci. U.S.A.">
        <title>Obligate biotrophy features unraveled by the genomic analysis of rust fungi.</title>
        <authorList>
            <person name="Duplessis S."/>
            <person name="Cuomo C.A."/>
            <person name="Lin Y.-C."/>
            <person name="Aerts A."/>
            <person name="Tisserant E."/>
            <person name="Veneault-Fourrey C."/>
            <person name="Joly D.L."/>
            <person name="Hacquard S."/>
            <person name="Amselem J."/>
            <person name="Cantarel B.L."/>
            <person name="Chiu R."/>
            <person name="Coutinho P.M."/>
            <person name="Feau N."/>
            <person name="Field M."/>
            <person name="Frey P."/>
            <person name="Gelhaye E."/>
            <person name="Goldberg J."/>
            <person name="Grabherr M.G."/>
            <person name="Kodira C.D."/>
            <person name="Kohler A."/>
            <person name="Kuees U."/>
            <person name="Lindquist E.A."/>
            <person name="Lucas S.M."/>
            <person name="Mago R."/>
            <person name="Mauceli E."/>
            <person name="Morin E."/>
            <person name="Murat C."/>
            <person name="Pangilinan J.L."/>
            <person name="Park R."/>
            <person name="Pearson M."/>
            <person name="Quesneville H."/>
            <person name="Rouhier N."/>
            <person name="Sakthikumar S."/>
            <person name="Salamov A.A."/>
            <person name="Schmutz J."/>
            <person name="Selles B."/>
            <person name="Shapiro H."/>
            <person name="Tanguay P."/>
            <person name="Tuskan G.A."/>
            <person name="Henrissat B."/>
            <person name="Van de Peer Y."/>
            <person name="Rouze P."/>
            <person name="Ellis J.G."/>
            <person name="Dodds P.N."/>
            <person name="Schein J.E."/>
            <person name="Zhong S."/>
            <person name="Hamelin R.C."/>
            <person name="Grigoriev I.V."/>
            <person name="Szabo L.J."/>
            <person name="Martin F."/>
        </authorList>
    </citation>
    <scope>NUCLEOTIDE SEQUENCE [LARGE SCALE GENOMIC DNA]</scope>
    <source>
        <strain evidence="3">CRL 75-36-700-3 / race SCCL</strain>
    </source>
</reference>
<protein>
    <submittedName>
        <fullName evidence="2">Uncharacterized protein</fullName>
    </submittedName>
</protein>
<dbReference type="Proteomes" id="UP000008783">
    <property type="component" value="Unassembled WGS sequence"/>
</dbReference>
<dbReference type="HOGENOM" id="CLU_107702_0_0_1"/>
<dbReference type="OrthoDB" id="10357450at2759"/>
<dbReference type="VEuPathDB" id="FungiDB:PGTG_21270"/>
<dbReference type="RefSeq" id="XP_003890080.1">
    <property type="nucleotide sequence ID" value="XM_003890031.1"/>
</dbReference>
<name>H6QQY3_PUCGT</name>